<organism evidence="1 2">
    <name type="scientific">Natronorubrum sediminis</name>
    <dbReference type="NCBI Taxonomy" id="640943"/>
    <lineage>
        <taxon>Archaea</taxon>
        <taxon>Methanobacteriati</taxon>
        <taxon>Methanobacteriota</taxon>
        <taxon>Stenosarchaea group</taxon>
        <taxon>Halobacteria</taxon>
        <taxon>Halobacteriales</taxon>
        <taxon>Natrialbaceae</taxon>
        <taxon>Natronorubrum</taxon>
    </lineage>
</organism>
<accession>A0A1H6FL30</accession>
<dbReference type="AlphaFoldDB" id="A0A1H6FL30"/>
<reference evidence="2" key="1">
    <citation type="submission" date="2016-10" db="EMBL/GenBank/DDBJ databases">
        <authorList>
            <person name="Varghese N."/>
            <person name="Submissions S."/>
        </authorList>
    </citation>
    <scope>NUCLEOTIDE SEQUENCE [LARGE SCALE GENOMIC DNA]</scope>
    <source>
        <strain evidence="2">CGMCC 1.8981</strain>
    </source>
</reference>
<dbReference type="EMBL" id="FNWL01000001">
    <property type="protein sequence ID" value="SEH11571.1"/>
    <property type="molecule type" value="Genomic_DNA"/>
</dbReference>
<evidence type="ECO:0008006" key="3">
    <source>
        <dbReference type="Google" id="ProtNLM"/>
    </source>
</evidence>
<sequence length="217" mass="24402">MATINTVLISTSWIKSLVGRSDDESESNDVLSAVDTRMGFYGSLEGAEVIGRSPQSYVEAGESVSSYVGKQVTHKLSEYGLEEIEPEEWYSLAIPLAMLYDMRDEYGGVRMRNMGQNVPEHVEFPPELTEVENALHAIDQAYQQNHRGDEIGFYEFELDGSNGGIMTCETPYPCEFDKGLIMGVAEKFTDNHVDVEEIGEQCREADGQRCTYRVEWI</sequence>
<dbReference type="RefSeq" id="WP_090504454.1">
    <property type="nucleotide sequence ID" value="NZ_FNWL01000001.1"/>
</dbReference>
<evidence type="ECO:0000313" key="2">
    <source>
        <dbReference type="Proteomes" id="UP000199112"/>
    </source>
</evidence>
<protein>
    <recommendedName>
        <fullName evidence="3">4-vinyl reductase 4VR domain-containing protein</fullName>
    </recommendedName>
</protein>
<gene>
    <name evidence="1" type="ORF">SAMN04487967_0414</name>
</gene>
<dbReference type="OrthoDB" id="165361at2157"/>
<keyword evidence="2" id="KW-1185">Reference proteome</keyword>
<dbReference type="Proteomes" id="UP000199112">
    <property type="component" value="Unassembled WGS sequence"/>
</dbReference>
<evidence type="ECO:0000313" key="1">
    <source>
        <dbReference type="EMBL" id="SEH11571.1"/>
    </source>
</evidence>
<proteinExistence type="predicted"/>
<name>A0A1H6FL30_9EURY</name>